<dbReference type="Proteomes" id="UP000295172">
    <property type="component" value="Unassembled WGS sequence"/>
</dbReference>
<reference evidence="1 2" key="1">
    <citation type="submission" date="2019-02" db="EMBL/GenBank/DDBJ databases">
        <title>Draft genome sequences of novel Actinobacteria.</title>
        <authorList>
            <person name="Sahin N."/>
            <person name="Ay H."/>
            <person name="Saygin H."/>
        </authorList>
    </citation>
    <scope>NUCLEOTIDE SEQUENCE [LARGE SCALE GENOMIC DNA]</scope>
    <source>
        <strain evidence="1 2">16K104</strain>
    </source>
</reference>
<organism evidence="1 2">
    <name type="scientific">Kribbella turkmenica</name>
    <dbReference type="NCBI Taxonomy" id="2530375"/>
    <lineage>
        <taxon>Bacteria</taxon>
        <taxon>Bacillati</taxon>
        <taxon>Actinomycetota</taxon>
        <taxon>Actinomycetes</taxon>
        <taxon>Propionibacteriales</taxon>
        <taxon>Kribbellaceae</taxon>
        <taxon>Kribbella</taxon>
    </lineage>
</organism>
<dbReference type="EMBL" id="SMKR01000070">
    <property type="protein sequence ID" value="TDD23756.1"/>
    <property type="molecule type" value="Genomic_DNA"/>
</dbReference>
<proteinExistence type="predicted"/>
<evidence type="ECO:0000313" key="2">
    <source>
        <dbReference type="Proteomes" id="UP000295172"/>
    </source>
</evidence>
<gene>
    <name evidence="1" type="ORF">E1218_17515</name>
</gene>
<sequence length="108" mass="11161">MEQPGIGGPESNAVRIRGAAGALYSAQHLLEAVAQPSLDEWAADLDALNRVIAAAEALAVCLANRRPASGVTDQDAHLLVSAGELLQKAGLILADQVRRRPGSPSGSR</sequence>
<keyword evidence="2" id="KW-1185">Reference proteome</keyword>
<dbReference type="RefSeq" id="WP_132321402.1">
    <property type="nucleotide sequence ID" value="NZ_SMKR01000070.1"/>
</dbReference>
<accession>A0A4R4X0P8</accession>
<evidence type="ECO:0000313" key="1">
    <source>
        <dbReference type="EMBL" id="TDD23756.1"/>
    </source>
</evidence>
<protein>
    <submittedName>
        <fullName evidence="1">Uncharacterized protein</fullName>
    </submittedName>
</protein>
<comment type="caution">
    <text evidence="1">The sequence shown here is derived from an EMBL/GenBank/DDBJ whole genome shotgun (WGS) entry which is preliminary data.</text>
</comment>
<dbReference type="AlphaFoldDB" id="A0A4R4X0P8"/>
<name>A0A4R4X0P8_9ACTN</name>